<comment type="caution">
    <text evidence="1">The sequence shown here is derived from an EMBL/GenBank/DDBJ whole genome shotgun (WGS) entry which is preliminary data.</text>
</comment>
<protein>
    <submittedName>
        <fullName evidence="1">Uncharacterized protein</fullName>
    </submittedName>
</protein>
<accession>A0A0T5Z7E0</accession>
<proteinExistence type="predicted"/>
<dbReference type="Proteomes" id="UP000051276">
    <property type="component" value="Unassembled WGS sequence"/>
</dbReference>
<evidence type="ECO:0000313" key="2">
    <source>
        <dbReference type="Proteomes" id="UP000051276"/>
    </source>
</evidence>
<organism evidence="1 2">
    <name type="scientific">endosymbiont of Ridgeia piscesae</name>
    <dbReference type="NCBI Taxonomy" id="54398"/>
    <lineage>
        <taxon>Bacteria</taxon>
        <taxon>Pseudomonadati</taxon>
        <taxon>Pseudomonadota</taxon>
        <taxon>Gammaproteobacteria</taxon>
        <taxon>sulfur-oxidizing symbionts</taxon>
    </lineage>
</organism>
<gene>
    <name evidence="1" type="ORF">Ga0076813_14061</name>
</gene>
<reference evidence="1 2" key="1">
    <citation type="submission" date="2015-11" db="EMBL/GenBank/DDBJ databases">
        <title>The genome of Candidatus Endoriftia persephone in Ridgeia piscesae and population structure of the North Eastern Pacific vestimentiferan symbionts.</title>
        <authorList>
            <person name="Perez M."/>
            <person name="Juniper K.S."/>
        </authorList>
    </citation>
    <scope>NUCLEOTIDE SEQUENCE [LARGE SCALE GENOMIC DNA]</scope>
    <source>
        <strain evidence="1">Ind10</strain>
    </source>
</reference>
<dbReference type="EMBL" id="LMXI01000288">
    <property type="protein sequence ID" value="KRT58703.1"/>
    <property type="molecule type" value="Genomic_DNA"/>
</dbReference>
<dbReference type="AlphaFoldDB" id="A0A0T5Z7E0"/>
<sequence>MGHPFGAKHQQSDGQCEYCQYKYIHAVLSVG</sequence>
<evidence type="ECO:0000313" key="1">
    <source>
        <dbReference type="EMBL" id="KRT58703.1"/>
    </source>
</evidence>
<name>A0A0T5Z7E0_9GAMM</name>